<proteinExistence type="predicted"/>
<geneLocation type="plasmid" evidence="1">
    <name>unnamed1</name>
</geneLocation>
<gene>
    <name evidence="1" type="ORF">BB934_32790</name>
</gene>
<keyword evidence="1" id="KW-0614">Plasmid</keyword>
<dbReference type="EMBL" id="CP016617">
    <property type="protein sequence ID" value="ANY82994.1"/>
    <property type="molecule type" value="Genomic_DNA"/>
</dbReference>
<sequence length="62" mass="6319">MNARPDGAQRPDPAETIDVHLVSIGEAVRMSQTGGLIQAHDVASLLLGLSAAAKLDLVVGGD</sequence>
<dbReference type="AlphaFoldDB" id="A0A1B2ESN7"/>
<dbReference type="KEGG" id="moc:BB934_32790"/>
<evidence type="ECO:0000313" key="1">
    <source>
        <dbReference type="EMBL" id="ANY82994.1"/>
    </source>
</evidence>
<protein>
    <submittedName>
        <fullName evidence="1">Uncharacterized protein</fullName>
    </submittedName>
</protein>
<organism evidence="1">
    <name type="scientific">Microvirga ossetica</name>
    <dbReference type="NCBI Taxonomy" id="1882682"/>
    <lineage>
        <taxon>Bacteria</taxon>
        <taxon>Pseudomonadati</taxon>
        <taxon>Pseudomonadota</taxon>
        <taxon>Alphaproteobacteria</taxon>
        <taxon>Hyphomicrobiales</taxon>
        <taxon>Methylobacteriaceae</taxon>
        <taxon>Microvirga</taxon>
    </lineage>
</organism>
<name>A0A1B2ESN7_9HYPH</name>
<reference evidence="1" key="1">
    <citation type="submission" date="2016-07" db="EMBL/GenBank/DDBJ databases">
        <title>Microvirga ossetica sp. nov. a new species of rhizobia isolated from root nodules of the legume species Vicia alpestris Steven originated from North Ossetia region in the Caucasus.</title>
        <authorList>
            <person name="Safronova V.I."/>
            <person name="Kuznetsova I.G."/>
            <person name="Sazanova A.L."/>
            <person name="Belimov A."/>
            <person name="Andronov E."/>
            <person name="Osledkin Y.S."/>
            <person name="Onishchuk O.P."/>
            <person name="Kurchak O.N."/>
            <person name="Shaposhnikov A.I."/>
            <person name="Willems A."/>
            <person name="Tikhonovich I.A."/>
        </authorList>
    </citation>
    <scope>NUCLEOTIDE SEQUENCE [LARGE SCALE GENOMIC DNA]</scope>
    <source>
        <strain evidence="1">V5/3M</strain>
        <plasmid evidence="1">unnamed1</plasmid>
    </source>
</reference>
<accession>A0A1B2ESN7</accession>